<accession>A0A1L9SPC0</accession>
<evidence type="ECO:0000256" key="1">
    <source>
        <dbReference type="SAM" id="MobiDB-lite"/>
    </source>
</evidence>
<dbReference type="GeneID" id="34614386"/>
<dbReference type="RefSeq" id="XP_022583387.1">
    <property type="nucleotide sequence ID" value="XM_022727922.1"/>
</dbReference>
<evidence type="ECO:0000313" key="3">
    <source>
        <dbReference type="Proteomes" id="UP000184188"/>
    </source>
</evidence>
<dbReference type="VEuPathDB" id="FungiDB:ASPZODRAFT_23164"/>
<feature type="compositionally biased region" description="Basic residues" evidence="1">
    <location>
        <begin position="1"/>
        <end position="10"/>
    </location>
</feature>
<feature type="region of interest" description="Disordered" evidence="1">
    <location>
        <begin position="1"/>
        <end position="87"/>
    </location>
</feature>
<organism evidence="2 3">
    <name type="scientific">Penicilliopsis zonata CBS 506.65</name>
    <dbReference type="NCBI Taxonomy" id="1073090"/>
    <lineage>
        <taxon>Eukaryota</taxon>
        <taxon>Fungi</taxon>
        <taxon>Dikarya</taxon>
        <taxon>Ascomycota</taxon>
        <taxon>Pezizomycotina</taxon>
        <taxon>Eurotiomycetes</taxon>
        <taxon>Eurotiomycetidae</taxon>
        <taxon>Eurotiales</taxon>
        <taxon>Aspergillaceae</taxon>
        <taxon>Penicilliopsis</taxon>
    </lineage>
</organism>
<sequence length="274" mass="30547">MARIQNRMKTKYSSQGKARRAREDSSTPGSSEGSDSEWEPASQLKRDRPLKAGGSARRPRLRGQQSKKDGARPSDDEPDPREIPAGLDHRIKLSDVRARMHAEFRQDVDTLQQRNGRFRAALDMVAWGSSHRKTTAMKARLARKMEELGINLRLNLTRGMTPGLVNLELGEAGGRVPRRPGSDDRLSNLQSPIDGEETASEDTDFEGLASLPSPFSWQYHPTDGTMILREQSISDLRIKPSSSDLDAHFFLDIDPSYSLLDPSSNPLSPGVWPF</sequence>
<name>A0A1L9SPC0_9EURO</name>
<feature type="compositionally biased region" description="Basic and acidic residues" evidence="1">
    <location>
        <begin position="66"/>
        <end position="75"/>
    </location>
</feature>
<evidence type="ECO:0000313" key="2">
    <source>
        <dbReference type="EMBL" id="OJJ48877.1"/>
    </source>
</evidence>
<proteinExistence type="predicted"/>
<keyword evidence="3" id="KW-1185">Reference proteome</keyword>
<dbReference type="Proteomes" id="UP000184188">
    <property type="component" value="Unassembled WGS sequence"/>
</dbReference>
<protein>
    <submittedName>
        <fullName evidence="2">Uncharacterized protein</fullName>
    </submittedName>
</protein>
<dbReference type="AlphaFoldDB" id="A0A1L9SPC0"/>
<dbReference type="EMBL" id="KV878338">
    <property type="protein sequence ID" value="OJJ48877.1"/>
    <property type="molecule type" value="Genomic_DNA"/>
</dbReference>
<dbReference type="OrthoDB" id="5348779at2759"/>
<gene>
    <name evidence="2" type="ORF">ASPZODRAFT_23164</name>
</gene>
<reference evidence="3" key="1">
    <citation type="journal article" date="2017" name="Genome Biol.">
        <title>Comparative genomics reveals high biological diversity and specific adaptations in the industrially and medically important fungal genus Aspergillus.</title>
        <authorList>
            <person name="de Vries R.P."/>
            <person name="Riley R."/>
            <person name="Wiebenga A."/>
            <person name="Aguilar-Osorio G."/>
            <person name="Amillis S."/>
            <person name="Uchima C.A."/>
            <person name="Anderluh G."/>
            <person name="Asadollahi M."/>
            <person name="Askin M."/>
            <person name="Barry K."/>
            <person name="Battaglia E."/>
            <person name="Bayram O."/>
            <person name="Benocci T."/>
            <person name="Braus-Stromeyer S.A."/>
            <person name="Caldana C."/>
            <person name="Canovas D."/>
            <person name="Cerqueira G.C."/>
            <person name="Chen F."/>
            <person name="Chen W."/>
            <person name="Choi C."/>
            <person name="Clum A."/>
            <person name="Dos Santos R.A."/>
            <person name="Damasio A.R."/>
            <person name="Diallinas G."/>
            <person name="Emri T."/>
            <person name="Fekete E."/>
            <person name="Flipphi M."/>
            <person name="Freyberg S."/>
            <person name="Gallo A."/>
            <person name="Gournas C."/>
            <person name="Habgood R."/>
            <person name="Hainaut M."/>
            <person name="Harispe M.L."/>
            <person name="Henrissat B."/>
            <person name="Hilden K.S."/>
            <person name="Hope R."/>
            <person name="Hossain A."/>
            <person name="Karabika E."/>
            <person name="Karaffa L."/>
            <person name="Karanyi Z."/>
            <person name="Krasevec N."/>
            <person name="Kuo A."/>
            <person name="Kusch H."/>
            <person name="LaButti K."/>
            <person name="Lagendijk E.L."/>
            <person name="Lapidus A."/>
            <person name="Levasseur A."/>
            <person name="Lindquist E."/>
            <person name="Lipzen A."/>
            <person name="Logrieco A.F."/>
            <person name="MacCabe A."/>
            <person name="Maekelae M.R."/>
            <person name="Malavazi I."/>
            <person name="Melin P."/>
            <person name="Meyer V."/>
            <person name="Mielnichuk N."/>
            <person name="Miskei M."/>
            <person name="Molnar A.P."/>
            <person name="Mule G."/>
            <person name="Ngan C.Y."/>
            <person name="Orejas M."/>
            <person name="Orosz E."/>
            <person name="Ouedraogo J.P."/>
            <person name="Overkamp K.M."/>
            <person name="Park H.-S."/>
            <person name="Perrone G."/>
            <person name="Piumi F."/>
            <person name="Punt P.J."/>
            <person name="Ram A.F."/>
            <person name="Ramon A."/>
            <person name="Rauscher S."/>
            <person name="Record E."/>
            <person name="Riano-Pachon D.M."/>
            <person name="Robert V."/>
            <person name="Roehrig J."/>
            <person name="Ruller R."/>
            <person name="Salamov A."/>
            <person name="Salih N.S."/>
            <person name="Samson R.A."/>
            <person name="Sandor E."/>
            <person name="Sanguinetti M."/>
            <person name="Schuetze T."/>
            <person name="Sepcic K."/>
            <person name="Shelest E."/>
            <person name="Sherlock G."/>
            <person name="Sophianopoulou V."/>
            <person name="Squina F.M."/>
            <person name="Sun H."/>
            <person name="Susca A."/>
            <person name="Todd R.B."/>
            <person name="Tsang A."/>
            <person name="Unkles S.E."/>
            <person name="van de Wiele N."/>
            <person name="van Rossen-Uffink D."/>
            <person name="Oliveira J.V."/>
            <person name="Vesth T.C."/>
            <person name="Visser J."/>
            <person name="Yu J.-H."/>
            <person name="Zhou M."/>
            <person name="Andersen M.R."/>
            <person name="Archer D.B."/>
            <person name="Baker S.E."/>
            <person name="Benoit I."/>
            <person name="Brakhage A.A."/>
            <person name="Braus G.H."/>
            <person name="Fischer R."/>
            <person name="Frisvad J.C."/>
            <person name="Goldman G.H."/>
            <person name="Houbraken J."/>
            <person name="Oakley B."/>
            <person name="Pocsi I."/>
            <person name="Scazzocchio C."/>
            <person name="Seiboth B."/>
            <person name="vanKuyk P.A."/>
            <person name="Wortman J."/>
            <person name="Dyer P.S."/>
            <person name="Grigoriev I.V."/>
        </authorList>
    </citation>
    <scope>NUCLEOTIDE SEQUENCE [LARGE SCALE GENOMIC DNA]</scope>
    <source>
        <strain evidence="3">CBS 506.65</strain>
    </source>
</reference>
<feature type="region of interest" description="Disordered" evidence="1">
    <location>
        <begin position="171"/>
        <end position="202"/>
    </location>
</feature>